<keyword evidence="1" id="KW-1133">Transmembrane helix</keyword>
<proteinExistence type="predicted"/>
<accession>A0A6C0EDE5</accession>
<organism evidence="2">
    <name type="scientific">viral metagenome</name>
    <dbReference type="NCBI Taxonomy" id="1070528"/>
    <lineage>
        <taxon>unclassified sequences</taxon>
        <taxon>metagenomes</taxon>
        <taxon>organismal metagenomes</taxon>
    </lineage>
</organism>
<sequence length="64" mass="7323">MERGLMMLLHSLLIGLLLYVIMVFLMKQPARIAEDRSVLLGAIVLVYMVLFGHGLPKRINRNIM</sequence>
<keyword evidence="1" id="KW-0472">Membrane</keyword>
<feature type="transmembrane region" description="Helical" evidence="1">
    <location>
        <begin position="38"/>
        <end position="55"/>
    </location>
</feature>
<protein>
    <submittedName>
        <fullName evidence="2">Uncharacterized protein</fullName>
    </submittedName>
</protein>
<dbReference type="EMBL" id="MN739766">
    <property type="protein sequence ID" value="QHT25375.1"/>
    <property type="molecule type" value="Genomic_DNA"/>
</dbReference>
<keyword evidence="1" id="KW-0812">Transmembrane</keyword>
<evidence type="ECO:0000313" key="2">
    <source>
        <dbReference type="EMBL" id="QHT25375.1"/>
    </source>
</evidence>
<evidence type="ECO:0000256" key="1">
    <source>
        <dbReference type="SAM" id="Phobius"/>
    </source>
</evidence>
<name>A0A6C0EDE5_9ZZZZ</name>
<dbReference type="AlphaFoldDB" id="A0A6C0EDE5"/>
<feature type="transmembrane region" description="Helical" evidence="1">
    <location>
        <begin position="7"/>
        <end position="26"/>
    </location>
</feature>
<reference evidence="2" key="1">
    <citation type="journal article" date="2020" name="Nature">
        <title>Giant virus diversity and host interactions through global metagenomics.</title>
        <authorList>
            <person name="Schulz F."/>
            <person name="Roux S."/>
            <person name="Paez-Espino D."/>
            <person name="Jungbluth S."/>
            <person name="Walsh D.A."/>
            <person name="Denef V.J."/>
            <person name="McMahon K.D."/>
            <person name="Konstantinidis K.T."/>
            <person name="Eloe-Fadrosh E.A."/>
            <person name="Kyrpides N.C."/>
            <person name="Woyke T."/>
        </authorList>
    </citation>
    <scope>NUCLEOTIDE SEQUENCE</scope>
    <source>
        <strain evidence="2">GVMAG-M-3300023179-152</strain>
    </source>
</reference>